<keyword evidence="1" id="KW-1185">Reference proteome</keyword>
<accession>A0A6J0NKM6</accession>
<evidence type="ECO:0000313" key="1">
    <source>
        <dbReference type="Proteomes" id="UP000504610"/>
    </source>
</evidence>
<dbReference type="KEGG" id="rsz:108855348"/>
<dbReference type="GeneID" id="108855348"/>
<dbReference type="Pfam" id="PF05811">
    <property type="entry name" value="DUF842"/>
    <property type="match status" value="1"/>
</dbReference>
<protein>
    <submittedName>
        <fullName evidence="2">Uncharacterized protein LOC108855348</fullName>
    </submittedName>
</protein>
<proteinExistence type="predicted"/>
<dbReference type="AlphaFoldDB" id="A0A6J0NKM6"/>
<dbReference type="PANTHER" id="PTHR21096">
    <property type="entry name" value="PROTEIN FAM136A"/>
    <property type="match status" value="1"/>
</dbReference>
<dbReference type="OrthoDB" id="9975421at2759"/>
<evidence type="ECO:0000313" key="2">
    <source>
        <dbReference type="RefSeq" id="XP_018484651.2"/>
    </source>
</evidence>
<reference evidence="1" key="1">
    <citation type="journal article" date="2019" name="Database">
        <title>The radish genome database (RadishGD): an integrated information resource for radish genomics.</title>
        <authorList>
            <person name="Yu H.J."/>
            <person name="Baek S."/>
            <person name="Lee Y.J."/>
            <person name="Cho A."/>
            <person name="Mun J.H."/>
        </authorList>
    </citation>
    <scope>NUCLEOTIDE SEQUENCE [LARGE SCALE GENOMIC DNA]</scope>
    <source>
        <strain evidence="1">cv. WK10039</strain>
    </source>
</reference>
<dbReference type="InterPro" id="IPR008560">
    <property type="entry name" value="DUF842_euk"/>
</dbReference>
<dbReference type="PANTHER" id="PTHR21096:SF4">
    <property type="entry name" value="PROTEIN FAM136A"/>
    <property type="match status" value="1"/>
</dbReference>
<dbReference type="GO" id="GO:0005737">
    <property type="term" value="C:cytoplasm"/>
    <property type="evidence" value="ECO:0007669"/>
    <property type="project" value="TreeGrafter"/>
</dbReference>
<dbReference type="RefSeq" id="XP_018484651.2">
    <property type="nucleotide sequence ID" value="XM_018629149.2"/>
</dbReference>
<sequence length="193" mass="21976">MGGGRNYTDYTNTTNELGEGVKIRTLSSFCKLRPTLWNVRGRNEMDPTEEEVEKKVRERIRHKVNQVSSVSQSLLSPLQDHINFTLQKAYFKCAYECFDRTRTHAEISQCAETCSVPITNAQNHFDNEMSVFEERLNRSLVACQDKFEAAKLHKTRNEAVTGLEQCVNQTVDDAVKTLPSLVSKMKKALSIPD</sequence>
<reference evidence="2" key="2">
    <citation type="submission" date="2025-08" db="UniProtKB">
        <authorList>
            <consortium name="RefSeq"/>
        </authorList>
    </citation>
    <scope>IDENTIFICATION</scope>
    <source>
        <tissue evidence="2">Leaf</tissue>
    </source>
</reference>
<organism evidence="1 2">
    <name type="scientific">Raphanus sativus</name>
    <name type="common">Radish</name>
    <name type="synonym">Raphanus raphanistrum var. sativus</name>
    <dbReference type="NCBI Taxonomy" id="3726"/>
    <lineage>
        <taxon>Eukaryota</taxon>
        <taxon>Viridiplantae</taxon>
        <taxon>Streptophyta</taxon>
        <taxon>Embryophyta</taxon>
        <taxon>Tracheophyta</taxon>
        <taxon>Spermatophyta</taxon>
        <taxon>Magnoliopsida</taxon>
        <taxon>eudicotyledons</taxon>
        <taxon>Gunneridae</taxon>
        <taxon>Pentapetalae</taxon>
        <taxon>rosids</taxon>
        <taxon>malvids</taxon>
        <taxon>Brassicales</taxon>
        <taxon>Brassicaceae</taxon>
        <taxon>Brassiceae</taxon>
        <taxon>Raphanus</taxon>
    </lineage>
</organism>
<dbReference type="Proteomes" id="UP000504610">
    <property type="component" value="Chromosome 4"/>
</dbReference>
<gene>
    <name evidence="2" type="primary">LOC108855348</name>
</gene>
<name>A0A6J0NKM6_RAPSA</name>